<dbReference type="PANTHER" id="PTHR22950">
    <property type="entry name" value="AMINO ACID TRANSPORTER"/>
    <property type="match status" value="1"/>
</dbReference>
<dbReference type="AlphaFoldDB" id="A0A9N8H8Q3"/>
<evidence type="ECO:0000313" key="9">
    <source>
        <dbReference type="Proteomes" id="UP001153069"/>
    </source>
</evidence>
<accession>A0A9N8H8Q3</accession>
<feature type="domain" description="Amino acid transporter transmembrane" evidence="7">
    <location>
        <begin position="100"/>
        <end position="500"/>
    </location>
</feature>
<evidence type="ECO:0000256" key="4">
    <source>
        <dbReference type="ARBA" id="ARBA00023136"/>
    </source>
</evidence>
<sequence length="505" mass="54476">MTKEAQQLPTHYGSISPSTPVYQQLESDSSDQSHNNNNHHQTNLYNCGAPLLIHDLKENIKEEIEVIKEEMDTLAHAHFVLSEQAIVDTDRLHHIPAAGTATIPSEVANMTKNLIGGGVLSLSGGIALYANSPTAIVSAILWVVLLGAVFGYFCLLIGKACDMSLSGTYRECWERTVGHRGGLGVAVASTVDPLIGIFANASILSQSLQLILQGIDIHLNVTECLLLITFLALLPLCLMKNLDALAPFSALGMASVLCALGCMTFRYLDGSYLPDGQFYNDIPINMRPSFGTSSRPFSMDALPFVCMVYTSFDMHYNSPRFYAELKDASIPRFGQVVGYSFGITAAIYFSIAAVGFLTFGANSDSYILNNYSTRDSLATLSRITIGLCSLVSYPLNFIGVRDNCLDILGITDEVDTDAKLNLFTILLLSIMTLASCFVTDLGLINSAGGGATATFVCFVFPGLMFREAMKKHGRGPKWESSFATTLMILGAVMGCVGVYVSTALA</sequence>
<keyword evidence="4 6" id="KW-0472">Membrane</keyword>
<dbReference type="GO" id="GO:0015179">
    <property type="term" value="F:L-amino acid transmembrane transporter activity"/>
    <property type="evidence" value="ECO:0007669"/>
    <property type="project" value="TreeGrafter"/>
</dbReference>
<feature type="compositionally biased region" description="Polar residues" evidence="5">
    <location>
        <begin position="1"/>
        <end position="26"/>
    </location>
</feature>
<evidence type="ECO:0000256" key="5">
    <source>
        <dbReference type="SAM" id="MobiDB-lite"/>
    </source>
</evidence>
<dbReference type="EMBL" id="CAICTM010000247">
    <property type="protein sequence ID" value="CAB9505928.1"/>
    <property type="molecule type" value="Genomic_DNA"/>
</dbReference>
<protein>
    <submittedName>
        <fullName evidence="8">Sodium-coupled neutral amino acid transporter 11</fullName>
    </submittedName>
</protein>
<keyword evidence="2 6" id="KW-0812">Transmembrane</keyword>
<feature type="transmembrane region" description="Helical" evidence="6">
    <location>
        <begin position="297"/>
        <end position="316"/>
    </location>
</feature>
<dbReference type="GO" id="GO:0016020">
    <property type="term" value="C:membrane"/>
    <property type="evidence" value="ECO:0007669"/>
    <property type="project" value="UniProtKB-SubCell"/>
</dbReference>
<evidence type="ECO:0000256" key="2">
    <source>
        <dbReference type="ARBA" id="ARBA00022692"/>
    </source>
</evidence>
<keyword evidence="9" id="KW-1185">Reference proteome</keyword>
<feature type="transmembrane region" description="Helical" evidence="6">
    <location>
        <begin position="420"/>
        <end position="444"/>
    </location>
</feature>
<comment type="subcellular location">
    <subcellularLocation>
        <location evidence="1">Membrane</location>
        <topology evidence="1">Multi-pass membrane protein</topology>
    </subcellularLocation>
</comment>
<dbReference type="Pfam" id="PF01490">
    <property type="entry name" value="Aa_trans"/>
    <property type="match status" value="1"/>
</dbReference>
<reference evidence="8" key="1">
    <citation type="submission" date="2020-06" db="EMBL/GenBank/DDBJ databases">
        <authorList>
            <consortium name="Plant Systems Biology data submission"/>
        </authorList>
    </citation>
    <scope>NUCLEOTIDE SEQUENCE</scope>
    <source>
        <strain evidence="8">D6</strain>
    </source>
</reference>
<feature type="transmembrane region" description="Helical" evidence="6">
    <location>
        <begin position="379"/>
        <end position="399"/>
    </location>
</feature>
<dbReference type="InterPro" id="IPR013057">
    <property type="entry name" value="AA_transpt_TM"/>
</dbReference>
<gene>
    <name evidence="8" type="ORF">SEMRO_248_G098350.1</name>
</gene>
<organism evidence="8 9">
    <name type="scientific">Seminavis robusta</name>
    <dbReference type="NCBI Taxonomy" id="568900"/>
    <lineage>
        <taxon>Eukaryota</taxon>
        <taxon>Sar</taxon>
        <taxon>Stramenopiles</taxon>
        <taxon>Ochrophyta</taxon>
        <taxon>Bacillariophyta</taxon>
        <taxon>Bacillariophyceae</taxon>
        <taxon>Bacillariophycidae</taxon>
        <taxon>Naviculales</taxon>
        <taxon>Naviculaceae</taxon>
        <taxon>Seminavis</taxon>
    </lineage>
</organism>
<evidence type="ECO:0000256" key="3">
    <source>
        <dbReference type="ARBA" id="ARBA00022989"/>
    </source>
</evidence>
<feature type="transmembrane region" description="Helical" evidence="6">
    <location>
        <begin position="245"/>
        <end position="268"/>
    </location>
</feature>
<evidence type="ECO:0000256" key="1">
    <source>
        <dbReference type="ARBA" id="ARBA00004141"/>
    </source>
</evidence>
<dbReference type="PANTHER" id="PTHR22950:SF652">
    <property type="entry name" value="TRANSMEMBRANE AMINO ACID TRANSPORTER FAMILY PROTEIN"/>
    <property type="match status" value="1"/>
</dbReference>
<keyword evidence="3 6" id="KW-1133">Transmembrane helix</keyword>
<evidence type="ECO:0000259" key="7">
    <source>
        <dbReference type="Pfam" id="PF01490"/>
    </source>
</evidence>
<feature type="transmembrane region" description="Helical" evidence="6">
    <location>
        <begin position="481"/>
        <end position="500"/>
    </location>
</feature>
<proteinExistence type="predicted"/>
<feature type="region of interest" description="Disordered" evidence="5">
    <location>
        <begin position="1"/>
        <end position="41"/>
    </location>
</feature>
<feature type="transmembrane region" description="Helical" evidence="6">
    <location>
        <begin position="450"/>
        <end position="469"/>
    </location>
</feature>
<feature type="compositionally biased region" description="Low complexity" evidence="5">
    <location>
        <begin position="30"/>
        <end position="41"/>
    </location>
</feature>
<feature type="transmembrane region" description="Helical" evidence="6">
    <location>
        <begin position="113"/>
        <end position="130"/>
    </location>
</feature>
<dbReference type="OrthoDB" id="28208at2759"/>
<feature type="transmembrane region" description="Helical" evidence="6">
    <location>
        <begin position="336"/>
        <end position="359"/>
    </location>
</feature>
<evidence type="ECO:0000256" key="6">
    <source>
        <dbReference type="SAM" id="Phobius"/>
    </source>
</evidence>
<dbReference type="Proteomes" id="UP001153069">
    <property type="component" value="Unassembled WGS sequence"/>
</dbReference>
<feature type="transmembrane region" description="Helical" evidence="6">
    <location>
        <begin position="182"/>
        <end position="205"/>
    </location>
</feature>
<name>A0A9N8H8Q3_9STRA</name>
<comment type="caution">
    <text evidence="8">The sequence shown here is derived from an EMBL/GenBank/DDBJ whole genome shotgun (WGS) entry which is preliminary data.</text>
</comment>
<feature type="transmembrane region" description="Helical" evidence="6">
    <location>
        <begin position="217"/>
        <end position="238"/>
    </location>
</feature>
<evidence type="ECO:0000313" key="8">
    <source>
        <dbReference type="EMBL" id="CAB9505928.1"/>
    </source>
</evidence>
<feature type="transmembrane region" description="Helical" evidence="6">
    <location>
        <begin position="136"/>
        <end position="161"/>
    </location>
</feature>